<feature type="transmembrane region" description="Helical" evidence="1">
    <location>
        <begin position="141"/>
        <end position="165"/>
    </location>
</feature>
<dbReference type="Pfam" id="PF04854">
    <property type="entry name" value="DUF624"/>
    <property type="match status" value="1"/>
</dbReference>
<gene>
    <name evidence="3" type="ORF">ABB05_10665</name>
    <name evidence="2" type="ORF">ACA29_15100</name>
</gene>
<evidence type="ECO:0000313" key="4">
    <source>
        <dbReference type="Proteomes" id="UP000053881"/>
    </source>
</evidence>
<keyword evidence="1" id="KW-1133">Transmembrane helix</keyword>
<dbReference type="STRING" id="217031.ABB05_10665"/>
<reference evidence="2 4" key="2">
    <citation type="submission" date="2015-06" db="EMBL/GenBank/DDBJ databases">
        <title>Genome sequencing project of Bacillus galactosidilyticus PL133.</title>
        <authorList>
            <person name="Gaiero J."/>
            <person name="Nicol R."/>
            <person name="Habash M."/>
        </authorList>
    </citation>
    <scope>NUCLEOTIDE SEQUENCE [LARGE SCALE GENOMIC DNA]</scope>
    <source>
        <strain evidence="2 4">PL133</strain>
    </source>
</reference>
<evidence type="ECO:0000256" key="1">
    <source>
        <dbReference type="SAM" id="Phobius"/>
    </source>
</evidence>
<protein>
    <recommendedName>
        <fullName evidence="6">DUF624 domain-containing protein</fullName>
    </recommendedName>
</protein>
<dbReference type="OrthoDB" id="2182676at2"/>
<dbReference type="AlphaFoldDB" id="A0A0Q9Y281"/>
<organism evidence="2 4">
    <name type="scientific">Lederbergia galactosidilytica</name>
    <dbReference type="NCBI Taxonomy" id="217031"/>
    <lineage>
        <taxon>Bacteria</taxon>
        <taxon>Bacillati</taxon>
        <taxon>Bacillota</taxon>
        <taxon>Bacilli</taxon>
        <taxon>Bacillales</taxon>
        <taxon>Bacillaceae</taxon>
        <taxon>Lederbergia</taxon>
    </lineage>
</organism>
<dbReference type="Proteomes" id="UP000077881">
    <property type="component" value="Unassembled WGS sequence"/>
</dbReference>
<feature type="transmembrane region" description="Helical" evidence="1">
    <location>
        <begin position="20"/>
        <end position="45"/>
    </location>
</feature>
<evidence type="ECO:0008006" key="6">
    <source>
        <dbReference type="Google" id="ProtNLM"/>
    </source>
</evidence>
<feature type="transmembrane region" description="Helical" evidence="1">
    <location>
        <begin position="72"/>
        <end position="90"/>
    </location>
</feature>
<feature type="transmembrane region" description="Helical" evidence="1">
    <location>
        <begin position="102"/>
        <end position="129"/>
    </location>
</feature>
<evidence type="ECO:0000313" key="2">
    <source>
        <dbReference type="EMBL" id="KRG11722.1"/>
    </source>
</evidence>
<keyword evidence="1" id="KW-0812">Transmembrane</keyword>
<evidence type="ECO:0000313" key="3">
    <source>
        <dbReference type="EMBL" id="OAK71424.1"/>
    </source>
</evidence>
<name>A0A0Q9Y281_9BACI</name>
<dbReference type="EMBL" id="LGPB01000113">
    <property type="protein sequence ID" value="KRG11722.1"/>
    <property type="molecule type" value="Genomic_DNA"/>
</dbReference>
<dbReference type="Proteomes" id="UP000053881">
    <property type="component" value="Unassembled WGS sequence"/>
</dbReference>
<proteinExistence type="predicted"/>
<keyword evidence="5" id="KW-1185">Reference proteome</keyword>
<evidence type="ECO:0000313" key="5">
    <source>
        <dbReference type="Proteomes" id="UP000077881"/>
    </source>
</evidence>
<dbReference type="PATRIC" id="fig|217031.4.peg.5114"/>
<feature type="transmembrane region" description="Helical" evidence="1">
    <location>
        <begin position="171"/>
        <end position="192"/>
    </location>
</feature>
<reference evidence="3 5" key="1">
    <citation type="submission" date="2015-05" db="EMBL/GenBank/DDBJ databases">
        <title>Comparison of genome.</title>
        <authorList>
            <person name="Zheng Z."/>
            <person name="Sun M."/>
        </authorList>
    </citation>
    <scope>NUCLEOTIDE SEQUENCE [LARGE SCALE GENOMIC DNA]</scope>
    <source>
        <strain evidence="3 5">G25-74</strain>
    </source>
</reference>
<sequence>MKLFQIVSEWLLRLIWTNLLWIGFTLLGLGIFGIMPATVAMFTVVRRWTMKDFDTPIWSLFKTTYFKEWKKSNLIGVIFALIGGFLFLDLSFSEQMTGFFSLFLYVFFLVLFMIYILTLAFFFPLYVQYTFTIKEYIKQSLFHAIASIKDIIILLLGLAFIVYLLAKVPGLIPFLGGVLPSYWIMTICMKRFRKMEKTIKLKE</sequence>
<keyword evidence="1" id="KW-0472">Membrane</keyword>
<dbReference type="InterPro" id="IPR006938">
    <property type="entry name" value="DUF624"/>
</dbReference>
<dbReference type="EMBL" id="LDJR01000045">
    <property type="protein sequence ID" value="OAK71424.1"/>
    <property type="molecule type" value="Genomic_DNA"/>
</dbReference>
<accession>A0A0Q9Y281</accession>
<comment type="caution">
    <text evidence="2">The sequence shown here is derived from an EMBL/GenBank/DDBJ whole genome shotgun (WGS) entry which is preliminary data.</text>
</comment>
<dbReference type="RefSeq" id="WP_057983801.1">
    <property type="nucleotide sequence ID" value="NZ_JAGGKH010000001.1"/>
</dbReference>